<keyword evidence="3" id="KW-1185">Reference proteome</keyword>
<protein>
    <recommendedName>
        <fullName evidence="4">DUF995 domain-containing protein</fullName>
    </recommendedName>
</protein>
<name>A0A2N9W563_9HYPH</name>
<dbReference type="Proteomes" id="UP000232163">
    <property type="component" value="Unassembled WGS sequence"/>
</dbReference>
<dbReference type="RefSeq" id="WP_100001905.1">
    <property type="nucleotide sequence ID" value="NZ_CP017941.1"/>
</dbReference>
<reference evidence="2 3" key="1">
    <citation type="journal article" date="2017" name="Int J Environ Stud">
        <title>Does the Miocene-Pliocene relict legume Oxytropis triphylla form nitrogen-fixing nodules with a combination of bacterial strains?</title>
        <authorList>
            <person name="Safronova V."/>
            <person name="Belimov A."/>
            <person name="Sazanova A."/>
            <person name="Kuznetsova I."/>
            <person name="Popova J."/>
            <person name="Andronov E."/>
            <person name="Verkhozina A."/>
            <person name="Tikhonovich I."/>
        </authorList>
    </citation>
    <scope>NUCLEOTIDE SEQUENCE [LARGE SCALE GENOMIC DNA]</scope>
    <source>
        <strain evidence="2 3">Tri-38</strain>
    </source>
</reference>
<proteinExistence type="predicted"/>
<evidence type="ECO:0000256" key="1">
    <source>
        <dbReference type="SAM" id="SignalP"/>
    </source>
</evidence>
<gene>
    <name evidence="2" type="ORF">B5P45_00065</name>
</gene>
<evidence type="ECO:0008006" key="4">
    <source>
        <dbReference type="Google" id="ProtNLM"/>
    </source>
</evidence>
<feature type="signal peptide" evidence="1">
    <location>
        <begin position="1"/>
        <end position="26"/>
    </location>
</feature>
<dbReference type="EMBL" id="MZMT01000002">
    <property type="protein sequence ID" value="PIO46881.1"/>
    <property type="molecule type" value="Genomic_DNA"/>
</dbReference>
<dbReference type="Pfam" id="PF06191">
    <property type="entry name" value="DUF995"/>
    <property type="match status" value="1"/>
</dbReference>
<comment type="caution">
    <text evidence="2">The sequence shown here is derived from an EMBL/GenBank/DDBJ whole genome shotgun (WGS) entry which is preliminary data.</text>
</comment>
<evidence type="ECO:0000313" key="2">
    <source>
        <dbReference type="EMBL" id="PIO46881.1"/>
    </source>
</evidence>
<keyword evidence="1" id="KW-0732">Signal</keyword>
<organism evidence="2 3">
    <name type="scientific">Phyllobacterium zundukense</name>
    <dbReference type="NCBI Taxonomy" id="1867719"/>
    <lineage>
        <taxon>Bacteria</taxon>
        <taxon>Pseudomonadati</taxon>
        <taxon>Pseudomonadota</taxon>
        <taxon>Alphaproteobacteria</taxon>
        <taxon>Hyphomicrobiales</taxon>
        <taxon>Phyllobacteriaceae</taxon>
        <taxon>Phyllobacterium</taxon>
    </lineage>
</organism>
<dbReference type="AlphaFoldDB" id="A0A2N9W563"/>
<feature type="chain" id="PRO_5014776876" description="DUF995 domain-containing protein" evidence="1">
    <location>
        <begin position="27"/>
        <end position="169"/>
    </location>
</feature>
<dbReference type="OrthoDB" id="8071960at2"/>
<dbReference type="KEGG" id="pht:BLM14_21110"/>
<dbReference type="InterPro" id="IPR009337">
    <property type="entry name" value="DUF995"/>
</dbReference>
<evidence type="ECO:0000313" key="3">
    <source>
        <dbReference type="Proteomes" id="UP000232163"/>
    </source>
</evidence>
<sequence length="169" mass="18919">MSGFRTLMLLGAIAGAVSTLSSGAEAAQSKMTKPPVDSTPLTSEELFKLYNNRSWIWKEGAGYFAVKQRQFNAWTAEGKGSYGLGHWFLTDPGKLCFKATWYAKAGNAIALTCFSHRKKGNVVFQKREPEGEWYAFKTAPASLSDEYRKVRPGDYVTARFNRVRTRLSQ</sequence>
<accession>A0A2N9W563</accession>